<dbReference type="EMBL" id="JAURUE010000002">
    <property type="protein sequence ID" value="MDP9613152.1"/>
    <property type="molecule type" value="Genomic_DNA"/>
</dbReference>
<feature type="domain" description="CAAX prenyl protease 2/Lysostaphin resistance protein A-like" evidence="2">
    <location>
        <begin position="138"/>
        <end position="224"/>
    </location>
</feature>
<comment type="caution">
    <text evidence="3">The sequence shown here is derived from an EMBL/GenBank/DDBJ whole genome shotgun (WGS) entry which is preliminary data.</text>
</comment>
<keyword evidence="3" id="KW-0645">Protease</keyword>
<keyword evidence="1" id="KW-1133">Transmembrane helix</keyword>
<dbReference type="InterPro" id="IPR003675">
    <property type="entry name" value="Rce1/LyrA-like_dom"/>
</dbReference>
<name>A0ABT9KXK0_9ACTN</name>
<feature type="transmembrane region" description="Helical" evidence="1">
    <location>
        <begin position="131"/>
        <end position="153"/>
    </location>
</feature>
<keyword evidence="1" id="KW-0472">Membrane</keyword>
<evidence type="ECO:0000256" key="1">
    <source>
        <dbReference type="SAM" id="Phobius"/>
    </source>
</evidence>
<dbReference type="PANTHER" id="PTHR36435:SF1">
    <property type="entry name" value="CAAX AMINO TERMINAL PROTEASE FAMILY PROTEIN"/>
    <property type="match status" value="1"/>
</dbReference>
<dbReference type="RefSeq" id="WP_062012659.1">
    <property type="nucleotide sequence ID" value="NZ_JAURUE010000002.1"/>
</dbReference>
<feature type="transmembrane region" description="Helical" evidence="1">
    <location>
        <begin position="194"/>
        <end position="216"/>
    </location>
</feature>
<evidence type="ECO:0000313" key="4">
    <source>
        <dbReference type="Proteomes" id="UP001234880"/>
    </source>
</evidence>
<feature type="transmembrane region" description="Helical" evidence="1">
    <location>
        <begin position="165"/>
        <end position="188"/>
    </location>
</feature>
<feature type="transmembrane region" description="Helical" evidence="1">
    <location>
        <begin position="21"/>
        <end position="43"/>
    </location>
</feature>
<protein>
    <submittedName>
        <fullName evidence="3">Membrane protease YdiL (CAAX protease family)</fullName>
    </submittedName>
</protein>
<dbReference type="Pfam" id="PF02517">
    <property type="entry name" value="Rce1-like"/>
    <property type="match status" value="1"/>
</dbReference>
<keyword evidence="3" id="KW-0378">Hydrolase</keyword>
<sequence length="233" mass="24547">MPPANSVAPVRTTSFVTRPGWVELAVAVLAALVLYLIGGVIAVRLPDDAPVSPGHVNFLISGLAPLGAFTLAVVVRIRDVRPFGYRWVSPGWLIAGMVIGIVCFGLSWPVSAVFDPLFPGSEDVQESYREAASSTIQSLAVTVVLGGILTPIGEEFLFRGVLANFLLRWAPWAAVTVSAAVFAVAHGINSVMPLAFVIGIATGLLLWSSGSIWPAVAVHMVYNSAGLIYHGTV</sequence>
<organism evidence="3 4">
    <name type="scientific">Streptomyces demainii</name>
    <dbReference type="NCBI Taxonomy" id="588122"/>
    <lineage>
        <taxon>Bacteria</taxon>
        <taxon>Bacillati</taxon>
        <taxon>Actinomycetota</taxon>
        <taxon>Actinomycetes</taxon>
        <taxon>Kitasatosporales</taxon>
        <taxon>Streptomycetaceae</taxon>
        <taxon>Streptomyces</taxon>
    </lineage>
</organism>
<accession>A0ABT9KXK0</accession>
<dbReference type="GO" id="GO:0006508">
    <property type="term" value="P:proteolysis"/>
    <property type="evidence" value="ECO:0007669"/>
    <property type="project" value="UniProtKB-KW"/>
</dbReference>
<dbReference type="GO" id="GO:0008233">
    <property type="term" value="F:peptidase activity"/>
    <property type="evidence" value="ECO:0007669"/>
    <property type="project" value="UniProtKB-KW"/>
</dbReference>
<keyword evidence="4" id="KW-1185">Reference proteome</keyword>
<reference evidence="3 4" key="1">
    <citation type="submission" date="2023-07" db="EMBL/GenBank/DDBJ databases">
        <title>Sequencing the genomes of 1000 actinobacteria strains.</title>
        <authorList>
            <person name="Klenk H.-P."/>
        </authorList>
    </citation>
    <scope>NUCLEOTIDE SEQUENCE [LARGE SCALE GENOMIC DNA]</scope>
    <source>
        <strain evidence="3 4">DSM 41600</strain>
    </source>
</reference>
<evidence type="ECO:0000259" key="2">
    <source>
        <dbReference type="Pfam" id="PF02517"/>
    </source>
</evidence>
<feature type="transmembrane region" description="Helical" evidence="1">
    <location>
        <begin position="55"/>
        <end position="75"/>
    </location>
</feature>
<keyword evidence="1" id="KW-0812">Transmembrane</keyword>
<gene>
    <name evidence="3" type="ORF">JOF35_005490</name>
</gene>
<dbReference type="InterPro" id="IPR052710">
    <property type="entry name" value="CAAX_protease"/>
</dbReference>
<proteinExistence type="predicted"/>
<dbReference type="Proteomes" id="UP001234880">
    <property type="component" value="Unassembled WGS sequence"/>
</dbReference>
<feature type="transmembrane region" description="Helical" evidence="1">
    <location>
        <begin position="87"/>
        <end position="111"/>
    </location>
</feature>
<evidence type="ECO:0000313" key="3">
    <source>
        <dbReference type="EMBL" id="MDP9613152.1"/>
    </source>
</evidence>
<dbReference type="PANTHER" id="PTHR36435">
    <property type="entry name" value="SLR1288 PROTEIN"/>
    <property type="match status" value="1"/>
</dbReference>